<dbReference type="EMBL" id="JAVRRD010000003">
    <property type="protein sequence ID" value="KAK5061186.1"/>
    <property type="molecule type" value="Genomic_DNA"/>
</dbReference>
<dbReference type="InterPro" id="IPR050654">
    <property type="entry name" value="AChE-related_enzymes"/>
</dbReference>
<accession>A0AAV9NMI4</accession>
<evidence type="ECO:0000256" key="3">
    <source>
        <dbReference type="RuleBase" id="RU361235"/>
    </source>
</evidence>
<feature type="domain" description="Carboxylesterase type B" evidence="4">
    <location>
        <begin position="10"/>
        <end position="498"/>
    </location>
</feature>
<dbReference type="PANTHER" id="PTHR43918">
    <property type="entry name" value="ACETYLCHOLINESTERASE"/>
    <property type="match status" value="1"/>
</dbReference>
<dbReference type="Gene3D" id="3.40.50.1820">
    <property type="entry name" value="alpha/beta hydrolase"/>
    <property type="match status" value="1"/>
</dbReference>
<protein>
    <recommendedName>
        <fullName evidence="3">Carboxylic ester hydrolase</fullName>
        <ecNumber evidence="3">3.1.1.-</ecNumber>
    </recommendedName>
</protein>
<dbReference type="AlphaFoldDB" id="A0AAV9NMI4"/>
<organism evidence="5 6">
    <name type="scientific">Exophiala bonariae</name>
    <dbReference type="NCBI Taxonomy" id="1690606"/>
    <lineage>
        <taxon>Eukaryota</taxon>
        <taxon>Fungi</taxon>
        <taxon>Dikarya</taxon>
        <taxon>Ascomycota</taxon>
        <taxon>Pezizomycotina</taxon>
        <taxon>Eurotiomycetes</taxon>
        <taxon>Chaetothyriomycetidae</taxon>
        <taxon>Chaetothyriales</taxon>
        <taxon>Herpotrichiellaceae</taxon>
        <taxon>Exophiala</taxon>
    </lineage>
</organism>
<dbReference type="PROSITE" id="PS00941">
    <property type="entry name" value="CARBOXYLESTERASE_B_2"/>
    <property type="match status" value="1"/>
</dbReference>
<proteinExistence type="inferred from homology"/>
<evidence type="ECO:0000256" key="2">
    <source>
        <dbReference type="ARBA" id="ARBA00022801"/>
    </source>
</evidence>
<dbReference type="InterPro" id="IPR019819">
    <property type="entry name" value="Carboxylesterase_B_CS"/>
</dbReference>
<dbReference type="GeneID" id="89975893"/>
<name>A0AAV9NMI4_9EURO</name>
<dbReference type="Pfam" id="PF00135">
    <property type="entry name" value="COesterase"/>
    <property type="match status" value="1"/>
</dbReference>
<keyword evidence="6" id="KW-1185">Reference proteome</keyword>
<dbReference type="EC" id="3.1.1.-" evidence="3"/>
<dbReference type="PROSITE" id="PS00122">
    <property type="entry name" value="CARBOXYLESTERASE_B_1"/>
    <property type="match status" value="1"/>
</dbReference>
<comment type="caution">
    <text evidence="5">The sequence shown here is derived from an EMBL/GenBank/DDBJ whole genome shotgun (WGS) entry which is preliminary data.</text>
</comment>
<gene>
    <name evidence="5" type="ORF">LTR84_007728</name>
</gene>
<dbReference type="Proteomes" id="UP001358417">
    <property type="component" value="Unassembled WGS sequence"/>
</dbReference>
<sequence>MTAVTAVEPVVSLKYAGYRGVPLENGITQWLGMRYAAAPLGPLRFAPPQDPPPFDDQILAIEAADKHGPICLATGDNPANTATSEDCLFLDVYAPTNAATGSRLPVYVFIQGGGFNSLSNANYNGSGLIAAAEHEIVVVTFNYRVGPYGFIASREISDSPSATVNNGLRDQRKALEWVQSYISLFGGDPDHVVLGGDSAGAASIALHLTAFGGRDDGLFVGAAAESVSFATVLTVEESQYQYDNFVERVGCANSITGNSDVNTLSCLRSKTSQELQAQNKNIPYPGSQGAPLFMWNPVLDDDLIQYYTYDAFAHGDFIKVPVIFGDDTNGGTVFTPRGTQSQAQSSRFLHDQFPYLTTDHLERINTLFPNQGPNFPDSGPFWRQVSNAYGDLRYMCPNLFISTAFARHGNPKQNWNYRFNVRDPALTQQGLGVPHTVEIAAIWGPENVHGGCPNSFRPGAENAWVVPFIQGYWTSFIRTLDPNLHRQPGTPEWKPFTSVGGVAAESQDTALNRLLFDTSSTSGMETVDAAKRGACQYFSSIGAQIRQ</sequence>
<evidence type="ECO:0000256" key="1">
    <source>
        <dbReference type="ARBA" id="ARBA00005964"/>
    </source>
</evidence>
<comment type="similarity">
    <text evidence="1 3">Belongs to the type-B carboxylesterase/lipase family.</text>
</comment>
<dbReference type="SUPFAM" id="SSF53474">
    <property type="entry name" value="alpha/beta-Hydrolases"/>
    <property type="match status" value="1"/>
</dbReference>
<evidence type="ECO:0000313" key="6">
    <source>
        <dbReference type="Proteomes" id="UP001358417"/>
    </source>
</evidence>
<dbReference type="InterPro" id="IPR029058">
    <property type="entry name" value="AB_hydrolase_fold"/>
</dbReference>
<dbReference type="PANTHER" id="PTHR43918:SF4">
    <property type="entry name" value="CARBOXYLIC ESTER HYDROLASE"/>
    <property type="match status" value="1"/>
</dbReference>
<dbReference type="InterPro" id="IPR002018">
    <property type="entry name" value="CarbesteraseB"/>
</dbReference>
<keyword evidence="2 3" id="KW-0378">Hydrolase</keyword>
<reference evidence="5 6" key="1">
    <citation type="submission" date="2023-08" db="EMBL/GenBank/DDBJ databases">
        <title>Black Yeasts Isolated from many extreme environments.</title>
        <authorList>
            <person name="Coleine C."/>
            <person name="Stajich J.E."/>
            <person name="Selbmann L."/>
        </authorList>
    </citation>
    <scope>NUCLEOTIDE SEQUENCE [LARGE SCALE GENOMIC DNA]</scope>
    <source>
        <strain evidence="5 6">CCFEE 5792</strain>
    </source>
</reference>
<dbReference type="RefSeq" id="XP_064710283.1">
    <property type="nucleotide sequence ID" value="XM_064851280.1"/>
</dbReference>
<dbReference type="GO" id="GO:0052689">
    <property type="term" value="F:carboxylic ester hydrolase activity"/>
    <property type="evidence" value="ECO:0007669"/>
    <property type="project" value="TreeGrafter"/>
</dbReference>
<evidence type="ECO:0000313" key="5">
    <source>
        <dbReference type="EMBL" id="KAK5061186.1"/>
    </source>
</evidence>
<dbReference type="InterPro" id="IPR019826">
    <property type="entry name" value="Carboxylesterase_B_AS"/>
</dbReference>
<evidence type="ECO:0000259" key="4">
    <source>
        <dbReference type="Pfam" id="PF00135"/>
    </source>
</evidence>